<reference evidence="2 3" key="1">
    <citation type="journal article" date="2013" name="PLoS ONE">
        <title>Genome-Wide Relatedness of Treponema pedis, from Gingiva and Necrotic Skin Lesions of Pigs, with the Human Oral Pathogen Treponema denticola.</title>
        <authorList>
            <person name="Svartstrom O."/>
            <person name="Mushtaq M."/>
            <person name="Pringle M."/>
            <person name="Segerman B."/>
        </authorList>
    </citation>
    <scope>NUCLEOTIDE SEQUENCE [LARGE SCALE GENOMIC DNA]</scope>
    <source>
        <strain evidence="2">T A4</strain>
    </source>
</reference>
<dbReference type="KEGG" id="tped:TPE_2299"/>
<evidence type="ECO:0000313" key="2">
    <source>
        <dbReference type="EMBL" id="AGT44773.1"/>
    </source>
</evidence>
<name>S6A1L2_9SPIR</name>
<dbReference type="InterPro" id="IPR039561">
    <property type="entry name" value="Peptidase_M15C"/>
</dbReference>
<dbReference type="AlphaFoldDB" id="S6A1L2"/>
<proteinExistence type="predicted"/>
<gene>
    <name evidence="2" type="ORF">TPE_2299</name>
</gene>
<evidence type="ECO:0000259" key="1">
    <source>
        <dbReference type="Pfam" id="PF13539"/>
    </source>
</evidence>
<keyword evidence="3" id="KW-1185">Reference proteome</keyword>
<dbReference type="Gene3D" id="3.30.1380.10">
    <property type="match status" value="1"/>
</dbReference>
<accession>S6A1L2</accession>
<dbReference type="GeneID" id="301090751"/>
<dbReference type="Pfam" id="PF13539">
    <property type="entry name" value="Peptidase_M15_4"/>
    <property type="match status" value="1"/>
</dbReference>
<protein>
    <recommendedName>
        <fullName evidence="1">Peptidase M15C domain-containing protein</fullName>
    </recommendedName>
</protein>
<dbReference type="GO" id="GO:0008233">
    <property type="term" value="F:peptidase activity"/>
    <property type="evidence" value="ECO:0007669"/>
    <property type="project" value="InterPro"/>
</dbReference>
<dbReference type="SUPFAM" id="SSF55166">
    <property type="entry name" value="Hedgehog/DD-peptidase"/>
    <property type="match status" value="1"/>
</dbReference>
<dbReference type="HOGENOM" id="CLU_700083_0_0_12"/>
<evidence type="ECO:0000313" key="3">
    <source>
        <dbReference type="Proteomes" id="UP000015620"/>
    </source>
</evidence>
<dbReference type="InterPro" id="IPR009045">
    <property type="entry name" value="Zn_M74/Hedgehog-like"/>
</dbReference>
<dbReference type="EMBL" id="CP004120">
    <property type="protein sequence ID" value="AGT44773.1"/>
    <property type="molecule type" value="Genomic_DNA"/>
</dbReference>
<dbReference type="RefSeq" id="WP_020966069.1">
    <property type="nucleotide sequence ID" value="NC_022097.1"/>
</dbReference>
<dbReference type="STRING" id="1291379.TPE_2299"/>
<organism evidence="2 3">
    <name type="scientific">Treponema pedis str. T A4</name>
    <dbReference type="NCBI Taxonomy" id="1291379"/>
    <lineage>
        <taxon>Bacteria</taxon>
        <taxon>Pseudomonadati</taxon>
        <taxon>Spirochaetota</taxon>
        <taxon>Spirochaetia</taxon>
        <taxon>Spirochaetales</taxon>
        <taxon>Treponemataceae</taxon>
        <taxon>Treponema</taxon>
    </lineage>
</organism>
<feature type="domain" description="Peptidase M15C" evidence="1">
    <location>
        <begin position="205"/>
        <end position="282"/>
    </location>
</feature>
<dbReference type="OrthoDB" id="9799970at2"/>
<dbReference type="Proteomes" id="UP000015620">
    <property type="component" value="Chromosome"/>
</dbReference>
<dbReference type="PATRIC" id="fig|1291379.3.peg.2272"/>
<sequence length="390" mass="46435">MLNARYKKIIFSLIFIVCIIFCFASDEEDNPWLYLKAIQESYNDIVEDFFFDSEANDWCIKIRGSYLYWASGRLLPKNHSSKWIKWNPFISYFYPENVPNPQDYPENFIEALKPKSLIKHRRYEPSPNYSFHHLVYQGKTKREIIKQLKKIKFFGIDIWIHKRVAEPLKRIEKKIILLQKNSPEVRLFVKSIGSCWGFNWRVIADSGKLSNHCWGTAVDILPKNYRNKKLYWFWEAVHNDNWMKVLPHKRWNPPDSVIKIFEDEGFIWGGKWTLWDNMHFEYRPELLYIRDFFLSQNPDKLTKSVKADKDNAVHKTEKNYGGTAAKKGSAASPIFDAVVNTAKLIMQLQYFIEETEYRYESAADYFKAELTEKHEDMEPPVPEYAEEMNE</sequence>